<dbReference type="Proteomes" id="UP001558850">
    <property type="component" value="Unassembled WGS sequence"/>
</dbReference>
<proteinExistence type="predicted"/>
<comment type="caution">
    <text evidence="1">The sequence shown here is derived from an EMBL/GenBank/DDBJ whole genome shotgun (WGS) entry which is preliminary data.</text>
</comment>
<reference evidence="1" key="1">
    <citation type="submission" date="2024-07" db="EMBL/GenBank/DDBJ databases">
        <title>A survey of Mimosa microsymbionts across Brazilian biomes reveals a high diversity of Paraburkholderia nodulating endemic species, but also that Cupriavidus is common as a symbiont of widespread species.</title>
        <authorList>
            <person name="Rouws L."/>
            <person name="Barauna A."/>
            <person name="Beukes C."/>
            <person name="Rouws J.R.C."/>
            <person name="De Faria S.M."/>
            <person name="Gross E."/>
            <person name="Bueno Dos Reis Junior F."/>
            <person name="Simon M.F."/>
            <person name="Maluk M."/>
            <person name="Odee D.W."/>
            <person name="Kenicer G."/>
            <person name="Young J.P.W."/>
            <person name="Reis V.M."/>
            <person name="Zilli J."/>
            <person name="James E.K."/>
        </authorList>
    </citation>
    <scope>NUCLEOTIDE SEQUENCE</scope>
    <source>
        <strain evidence="1">EG181B</strain>
    </source>
</reference>
<keyword evidence="2" id="KW-1185">Reference proteome</keyword>
<organism evidence="1 2">
    <name type="scientific">Paraburkholderia phymatum</name>
    <dbReference type="NCBI Taxonomy" id="148447"/>
    <lineage>
        <taxon>Bacteria</taxon>
        <taxon>Pseudomonadati</taxon>
        <taxon>Pseudomonadota</taxon>
        <taxon>Betaproteobacteria</taxon>
        <taxon>Burkholderiales</taxon>
        <taxon>Burkholderiaceae</taxon>
        <taxon>Paraburkholderia</taxon>
    </lineage>
</organism>
<protein>
    <submittedName>
        <fullName evidence="1">HAD family hydrolase</fullName>
        <ecNumber evidence="1">3.1.3.-</ecNumber>
    </submittedName>
</protein>
<gene>
    <name evidence="1" type="ORF">AB4Y32_21445</name>
</gene>
<sequence length="229" mass="26585">MNTPSSNDVVFLFDVDNTLLDNDHVLQDLRMHMMRQFGKANSSRYWQIFEGLRGELGYADYLGALQRYRHERQDDTQLLLMSCYLIDYPFANRIFPGALDALRYASQFGKTAILSDGDVVFQPRKVSRAGLWDEVEGRVLIYIHKEQMLDDVIAHFPARHYVMVDDKLRILTAMKEQWGDRLTTIFPRQGHYALDEAETAKYPDPDITIERIGELTSIDFDGLTAKRRN</sequence>
<evidence type="ECO:0000313" key="1">
    <source>
        <dbReference type="EMBL" id="MEX3934327.1"/>
    </source>
</evidence>
<keyword evidence="1" id="KW-0378">Hydrolase</keyword>
<name>A0ACC6U456_9BURK</name>
<accession>A0ACC6U456</accession>
<evidence type="ECO:0000313" key="2">
    <source>
        <dbReference type="Proteomes" id="UP001558850"/>
    </source>
</evidence>
<dbReference type="EC" id="3.1.3.-" evidence="1"/>
<dbReference type="EMBL" id="JBFRCH010000012">
    <property type="protein sequence ID" value="MEX3934327.1"/>
    <property type="molecule type" value="Genomic_DNA"/>
</dbReference>